<sequence length="288" mass="30736">MNLCQPPRAVTRSPTLVVPENACDCHCHIIGPEARYPVSPSRTFTAPDALTDAYLRMAGTLGIERMVIVQPSFYGTDNSRTVDAIAELGQHRARGVAAVSPDISQDDLCALDAAGIRAARFITTAGGGAAIADLETVARKIAPLGWHVELYVPPVSWPDILPTLAKLPVPAVLDHMAALSADEARNDPAVVAAILRLLDAGKAWVKLCGYRASAAGHPYADVPPLAKLLIAHAPSRCVWGSDWPHTAIAGHMPDDGDLIDLLLDWEPDEAVRKAILVDNPARLYGFDT</sequence>
<dbReference type="InterPro" id="IPR052358">
    <property type="entry name" value="Aro_Compnd_Degr_Hydrolases"/>
</dbReference>
<feature type="domain" description="Amidohydrolase-related" evidence="1">
    <location>
        <begin position="23"/>
        <end position="286"/>
    </location>
</feature>
<evidence type="ECO:0000313" key="3">
    <source>
        <dbReference type="Proteomes" id="UP000255207"/>
    </source>
</evidence>
<accession>A0A370L0G9</accession>
<dbReference type="AlphaFoldDB" id="A0A370L0G9"/>
<dbReference type="PANTHER" id="PTHR35563">
    <property type="entry name" value="BARREL METAL-DEPENDENT HYDROLASE, PUTATIVE (AFU_ORTHOLOGUE AFUA_1G16240)-RELATED"/>
    <property type="match status" value="1"/>
</dbReference>
<reference evidence="3" key="1">
    <citation type="submission" date="2018-07" db="EMBL/GenBank/DDBJ databases">
        <authorList>
            <person name="Safronova V.I."/>
            <person name="Chirak E.R."/>
            <person name="Sazanova A.L."/>
        </authorList>
    </citation>
    <scope>NUCLEOTIDE SEQUENCE [LARGE SCALE GENOMIC DNA]</scope>
    <source>
        <strain evidence="3">RCAM04685</strain>
    </source>
</reference>
<proteinExistence type="predicted"/>
<dbReference type="EMBL" id="QQTP01000019">
    <property type="protein sequence ID" value="RDJ20352.1"/>
    <property type="molecule type" value="Genomic_DNA"/>
</dbReference>
<dbReference type="OrthoDB" id="9787654at2"/>
<evidence type="ECO:0000259" key="1">
    <source>
        <dbReference type="Pfam" id="PF04909"/>
    </source>
</evidence>
<dbReference type="InterPro" id="IPR006680">
    <property type="entry name" value="Amidohydro-rel"/>
</dbReference>
<dbReference type="Pfam" id="PF04909">
    <property type="entry name" value="Amidohydro_2"/>
    <property type="match status" value="1"/>
</dbReference>
<gene>
    <name evidence="2" type="ORF">DWE98_24755</name>
</gene>
<dbReference type="Proteomes" id="UP000255207">
    <property type="component" value="Unassembled WGS sequence"/>
</dbReference>
<dbReference type="SUPFAM" id="SSF51556">
    <property type="entry name" value="Metallo-dependent hydrolases"/>
    <property type="match status" value="1"/>
</dbReference>
<comment type="caution">
    <text evidence="2">The sequence shown here is derived from an EMBL/GenBank/DDBJ whole genome shotgun (WGS) entry which is preliminary data.</text>
</comment>
<dbReference type="Gene3D" id="3.20.20.140">
    <property type="entry name" value="Metal-dependent hydrolases"/>
    <property type="match status" value="1"/>
</dbReference>
<name>A0A370L0G9_9HYPH</name>
<keyword evidence="2" id="KW-0378">Hydrolase</keyword>
<protein>
    <submittedName>
        <fullName evidence="2">Hydrolase</fullName>
    </submittedName>
</protein>
<evidence type="ECO:0000313" key="2">
    <source>
        <dbReference type="EMBL" id="RDJ20352.1"/>
    </source>
</evidence>
<dbReference type="PANTHER" id="PTHR35563:SF2">
    <property type="entry name" value="BARREL METAL-DEPENDENT HYDROLASE, PUTATIVE (AFU_ORTHOLOGUE AFUA_1G16240)-RELATED"/>
    <property type="match status" value="1"/>
</dbReference>
<dbReference type="RefSeq" id="WP_114831991.1">
    <property type="nucleotide sequence ID" value="NZ_QQTO01000020.1"/>
</dbReference>
<dbReference type="GO" id="GO:0016787">
    <property type="term" value="F:hydrolase activity"/>
    <property type="evidence" value="ECO:0007669"/>
    <property type="project" value="UniProtKB-KW"/>
</dbReference>
<keyword evidence="3" id="KW-1185">Reference proteome</keyword>
<organism evidence="2 3">
    <name type="scientific">Bosea caraganae</name>
    <dbReference type="NCBI Taxonomy" id="2763117"/>
    <lineage>
        <taxon>Bacteria</taxon>
        <taxon>Pseudomonadati</taxon>
        <taxon>Pseudomonadota</taxon>
        <taxon>Alphaproteobacteria</taxon>
        <taxon>Hyphomicrobiales</taxon>
        <taxon>Boseaceae</taxon>
        <taxon>Bosea</taxon>
    </lineage>
</organism>
<dbReference type="InterPro" id="IPR032466">
    <property type="entry name" value="Metal_Hydrolase"/>
</dbReference>